<proteinExistence type="predicted"/>
<sequence length="171" mass="17303">MERWINNFVVDLEDLEVEVELDVELVAGDGAHGRRTPFRASKTGGPCPVELVDGGAAPLAGSSHAVRGDGYGHGGGGGVVDVGVPASAGDALLPVGVLVAAERLRAPELPRAVAAGEERLEPRRRAPSAPPPTARGGGQRCSPPPPPPPGTETETGPAPPPELDVATMGDP</sequence>
<evidence type="ECO:0000313" key="3">
    <source>
        <dbReference type="Proteomes" id="UP000006038"/>
    </source>
</evidence>
<evidence type="ECO:0000256" key="1">
    <source>
        <dbReference type="SAM" id="MobiDB-lite"/>
    </source>
</evidence>
<dbReference type="HOGENOM" id="CLU_1565280_0_0_1"/>
<dbReference type="AlphaFoldDB" id="J3MIM6"/>
<keyword evidence="3" id="KW-1185">Reference proteome</keyword>
<organism evidence="2">
    <name type="scientific">Oryza brachyantha</name>
    <name type="common">malo sina</name>
    <dbReference type="NCBI Taxonomy" id="4533"/>
    <lineage>
        <taxon>Eukaryota</taxon>
        <taxon>Viridiplantae</taxon>
        <taxon>Streptophyta</taxon>
        <taxon>Embryophyta</taxon>
        <taxon>Tracheophyta</taxon>
        <taxon>Spermatophyta</taxon>
        <taxon>Magnoliopsida</taxon>
        <taxon>Liliopsida</taxon>
        <taxon>Poales</taxon>
        <taxon>Poaceae</taxon>
        <taxon>BOP clade</taxon>
        <taxon>Oryzoideae</taxon>
        <taxon>Oryzeae</taxon>
        <taxon>Oryzinae</taxon>
        <taxon>Oryza</taxon>
    </lineage>
</organism>
<reference evidence="2" key="1">
    <citation type="journal article" date="2013" name="Nat. Commun.">
        <title>Whole-genome sequencing of Oryza brachyantha reveals mechanisms underlying Oryza genome evolution.</title>
        <authorList>
            <person name="Chen J."/>
            <person name="Huang Q."/>
            <person name="Gao D."/>
            <person name="Wang J."/>
            <person name="Lang Y."/>
            <person name="Liu T."/>
            <person name="Li B."/>
            <person name="Bai Z."/>
            <person name="Luis Goicoechea J."/>
            <person name="Liang C."/>
            <person name="Chen C."/>
            <person name="Zhang W."/>
            <person name="Sun S."/>
            <person name="Liao Y."/>
            <person name="Zhang X."/>
            <person name="Yang L."/>
            <person name="Song C."/>
            <person name="Wang M."/>
            <person name="Shi J."/>
            <person name="Liu G."/>
            <person name="Liu J."/>
            <person name="Zhou H."/>
            <person name="Zhou W."/>
            <person name="Yu Q."/>
            <person name="An N."/>
            <person name="Chen Y."/>
            <person name="Cai Q."/>
            <person name="Wang B."/>
            <person name="Liu B."/>
            <person name="Min J."/>
            <person name="Huang Y."/>
            <person name="Wu H."/>
            <person name="Li Z."/>
            <person name="Zhang Y."/>
            <person name="Yin Y."/>
            <person name="Song W."/>
            <person name="Jiang J."/>
            <person name="Jackson S.A."/>
            <person name="Wing R.A."/>
            <person name="Wang J."/>
            <person name="Chen M."/>
        </authorList>
    </citation>
    <scope>NUCLEOTIDE SEQUENCE [LARGE SCALE GENOMIC DNA]</scope>
    <source>
        <strain evidence="2">cv. IRGC 101232</strain>
    </source>
</reference>
<dbReference type="EnsemblPlants" id="OB07G12580.1">
    <property type="protein sequence ID" value="OB07G12580.1"/>
    <property type="gene ID" value="OB07G12580"/>
</dbReference>
<dbReference type="Gramene" id="OB07G12580.1">
    <property type="protein sequence ID" value="OB07G12580.1"/>
    <property type="gene ID" value="OB07G12580"/>
</dbReference>
<evidence type="ECO:0000313" key="2">
    <source>
        <dbReference type="EnsemblPlants" id="OB07G12580.1"/>
    </source>
</evidence>
<name>J3MIM6_ORYBR</name>
<dbReference type="Proteomes" id="UP000006038">
    <property type="component" value="Chromosome 7"/>
</dbReference>
<reference evidence="2" key="2">
    <citation type="submission" date="2013-04" db="UniProtKB">
        <authorList>
            <consortium name="EnsemblPlants"/>
        </authorList>
    </citation>
    <scope>IDENTIFICATION</scope>
</reference>
<protein>
    <submittedName>
        <fullName evidence="2">Uncharacterized protein</fullName>
    </submittedName>
</protein>
<feature type="region of interest" description="Disordered" evidence="1">
    <location>
        <begin position="104"/>
        <end position="171"/>
    </location>
</feature>
<accession>J3MIM6</accession>